<evidence type="ECO:0000313" key="2">
    <source>
        <dbReference type="EMBL" id="ETD04586.1"/>
    </source>
</evidence>
<proteinExistence type="predicted"/>
<protein>
    <submittedName>
        <fullName evidence="2">Uncharacterized protein</fullName>
    </submittedName>
</protein>
<keyword evidence="1" id="KW-0472">Membrane</keyword>
<name>V8AR03_9LACT</name>
<sequence length="56" mass="6357">MRRKNLFLLVATLFTVLFIGSSKVSADQFRVGMEQHMPLLTGHNMMTATVLFLLMV</sequence>
<reference evidence="2 3" key="1">
    <citation type="submission" date="2013-07" db="EMBL/GenBank/DDBJ databases">
        <title>Isolation of Lactococcus garvieae strain TRF1 from the fecal material of a timber rattlesnake.</title>
        <authorList>
            <person name="McLaughlin R.W."/>
            <person name="Cochran P.A."/>
            <person name="Dowd S.E."/>
        </authorList>
    </citation>
    <scope>NUCLEOTIDE SEQUENCE [LARGE SCALE GENOMIC DNA]</scope>
    <source>
        <strain evidence="2 3">TRF1</strain>
    </source>
</reference>
<keyword evidence="1" id="KW-0812">Transmembrane</keyword>
<dbReference type="Proteomes" id="UP000018692">
    <property type="component" value="Unassembled WGS sequence"/>
</dbReference>
<comment type="caution">
    <text evidence="2">The sequence shown here is derived from an EMBL/GenBank/DDBJ whole genome shotgun (WGS) entry which is preliminary data.</text>
</comment>
<feature type="transmembrane region" description="Helical" evidence="1">
    <location>
        <begin position="36"/>
        <end position="55"/>
    </location>
</feature>
<gene>
    <name evidence="2" type="ORF">N568_0107155</name>
</gene>
<keyword evidence="1" id="KW-1133">Transmembrane helix</keyword>
<evidence type="ECO:0000256" key="1">
    <source>
        <dbReference type="SAM" id="Phobius"/>
    </source>
</evidence>
<accession>V8AR03</accession>
<dbReference type="AlphaFoldDB" id="V8AR03"/>
<dbReference type="PATRIC" id="fig|1380772.3.peg.1386"/>
<dbReference type="EMBL" id="AVFE01000023">
    <property type="protein sequence ID" value="ETD04586.1"/>
    <property type="molecule type" value="Genomic_DNA"/>
</dbReference>
<organism evidence="2 3">
    <name type="scientific">Lactococcus garvieae TRF1</name>
    <dbReference type="NCBI Taxonomy" id="1380772"/>
    <lineage>
        <taxon>Bacteria</taxon>
        <taxon>Bacillati</taxon>
        <taxon>Bacillota</taxon>
        <taxon>Bacilli</taxon>
        <taxon>Lactobacillales</taxon>
        <taxon>Streptococcaceae</taxon>
        <taxon>Lactococcus</taxon>
    </lineage>
</organism>
<evidence type="ECO:0000313" key="3">
    <source>
        <dbReference type="Proteomes" id="UP000018692"/>
    </source>
</evidence>